<accession>A0A485MV52</accession>
<keyword evidence="2" id="KW-0479">Metal-binding</keyword>
<dbReference type="Gene3D" id="4.10.1060.10">
    <property type="entry name" value="Zinc finger, RanBP2-type"/>
    <property type="match status" value="1"/>
</dbReference>
<feature type="compositionally biased region" description="Polar residues" evidence="7">
    <location>
        <begin position="169"/>
        <end position="178"/>
    </location>
</feature>
<proteinExistence type="inferred from homology"/>
<feature type="region of interest" description="Disordered" evidence="7">
    <location>
        <begin position="237"/>
        <end position="261"/>
    </location>
</feature>
<feature type="domain" description="RanBP2-type" evidence="8">
    <location>
        <begin position="183"/>
        <end position="206"/>
    </location>
</feature>
<evidence type="ECO:0000256" key="4">
    <source>
        <dbReference type="ARBA" id="ARBA00022833"/>
    </source>
</evidence>
<keyword evidence="3 5" id="KW-0863">Zinc-finger</keyword>
<dbReference type="InterPro" id="IPR036443">
    <property type="entry name" value="Znf_RanBP2_sf"/>
</dbReference>
<dbReference type="PROSITE" id="PS50199">
    <property type="entry name" value="ZF_RANBP2_2"/>
    <property type="match status" value="1"/>
</dbReference>
<protein>
    <recommendedName>
        <fullName evidence="8">RanBP2-type domain-containing protein</fullName>
    </recommendedName>
</protein>
<dbReference type="PANTHER" id="PTHR23111">
    <property type="entry name" value="ZINC FINGER PROTEIN"/>
    <property type="match status" value="1"/>
</dbReference>
<evidence type="ECO:0000313" key="10">
    <source>
        <dbReference type="Proteomes" id="UP000386466"/>
    </source>
</evidence>
<keyword evidence="10" id="KW-1185">Reference proteome</keyword>
<feature type="coiled-coil region" evidence="6">
    <location>
        <begin position="76"/>
        <end position="131"/>
    </location>
</feature>
<dbReference type="InterPro" id="IPR028193">
    <property type="entry name" value="TEX13A-D_N"/>
</dbReference>
<keyword evidence="6" id="KW-0175">Coiled coil</keyword>
<dbReference type="PROSITE" id="PS01358">
    <property type="entry name" value="ZF_RANBP2_1"/>
    <property type="match status" value="1"/>
</dbReference>
<dbReference type="SUPFAM" id="SSF90209">
    <property type="entry name" value="Ran binding protein zinc finger-like"/>
    <property type="match status" value="1"/>
</dbReference>
<evidence type="ECO:0000313" key="9">
    <source>
        <dbReference type="EMBL" id="VFV24820.1"/>
    </source>
</evidence>
<reference evidence="9 10" key="1">
    <citation type="submission" date="2019-01" db="EMBL/GenBank/DDBJ databases">
        <authorList>
            <person name="Alioto T."/>
            <person name="Alioto T."/>
        </authorList>
    </citation>
    <scope>NUCLEOTIDE SEQUENCE [LARGE SCALE GENOMIC DNA]</scope>
</reference>
<evidence type="ECO:0000256" key="7">
    <source>
        <dbReference type="SAM" id="MobiDB-lite"/>
    </source>
</evidence>
<dbReference type="GO" id="GO:0003729">
    <property type="term" value="F:mRNA binding"/>
    <property type="evidence" value="ECO:0007669"/>
    <property type="project" value="TreeGrafter"/>
</dbReference>
<evidence type="ECO:0000259" key="8">
    <source>
        <dbReference type="PROSITE" id="PS50199"/>
    </source>
</evidence>
<dbReference type="AlphaFoldDB" id="A0A485MV52"/>
<evidence type="ECO:0000256" key="6">
    <source>
        <dbReference type="SAM" id="Coils"/>
    </source>
</evidence>
<evidence type="ECO:0000256" key="2">
    <source>
        <dbReference type="ARBA" id="ARBA00022723"/>
    </source>
</evidence>
<dbReference type="InterPro" id="IPR001876">
    <property type="entry name" value="Znf_RanBP2"/>
</dbReference>
<evidence type="ECO:0000256" key="3">
    <source>
        <dbReference type="ARBA" id="ARBA00022771"/>
    </source>
</evidence>
<evidence type="ECO:0000256" key="1">
    <source>
        <dbReference type="ARBA" id="ARBA00008287"/>
    </source>
</evidence>
<name>A0A485MV52_LYNPA</name>
<sequence length="261" mass="30679">MAVNFNDPTCGFFQKEVVEFLNKQILRNGVSPQFYLMQMCESWRDLEKKLRDILTDSAVSGAMKEACAWRTLALAVRMAEKQKREDTRKVRKLQDQLHEQKLFTNVLVGMVNKLRTTREKEKEKAQTQLQENLVLLRGVEAERNMLRSELLKVLGTQPQRQEGAVGESWDQQAQTSGRNPRRHPGDWDCDRCHSVNFWWRKKCYKCKKFPYGEEVKMVQAFLAERNIRTFTIWTRFPDPGTENQQEEEKTETLKTSTVKVE</sequence>
<organism evidence="9 10">
    <name type="scientific">Lynx pardinus</name>
    <name type="common">Iberian lynx</name>
    <name type="synonym">Felis pardina</name>
    <dbReference type="NCBI Taxonomy" id="191816"/>
    <lineage>
        <taxon>Eukaryota</taxon>
        <taxon>Metazoa</taxon>
        <taxon>Chordata</taxon>
        <taxon>Craniata</taxon>
        <taxon>Vertebrata</taxon>
        <taxon>Euteleostomi</taxon>
        <taxon>Mammalia</taxon>
        <taxon>Eutheria</taxon>
        <taxon>Laurasiatheria</taxon>
        <taxon>Carnivora</taxon>
        <taxon>Feliformia</taxon>
        <taxon>Felidae</taxon>
        <taxon>Felinae</taxon>
        <taxon>Lynx</taxon>
    </lineage>
</organism>
<comment type="similarity">
    <text evidence="1">Belongs to the TEX13 family.</text>
</comment>
<gene>
    <name evidence="9" type="ORF">LYPA_23C004750</name>
</gene>
<dbReference type="Pfam" id="PF15186">
    <property type="entry name" value="TEX13"/>
    <property type="match status" value="1"/>
</dbReference>
<dbReference type="Proteomes" id="UP000386466">
    <property type="component" value="Unassembled WGS sequence"/>
</dbReference>
<dbReference type="EMBL" id="CAAGRJ010006852">
    <property type="protein sequence ID" value="VFV24820.1"/>
    <property type="molecule type" value="Genomic_DNA"/>
</dbReference>
<dbReference type="PANTHER" id="PTHR23111:SF103">
    <property type="entry name" value="TEX13 FAMILY MEMBER C3-RELATED"/>
    <property type="match status" value="1"/>
</dbReference>
<feature type="region of interest" description="Disordered" evidence="7">
    <location>
        <begin position="157"/>
        <end position="186"/>
    </location>
</feature>
<dbReference type="GO" id="GO:0008270">
    <property type="term" value="F:zinc ion binding"/>
    <property type="evidence" value="ECO:0007669"/>
    <property type="project" value="UniProtKB-KW"/>
</dbReference>
<evidence type="ECO:0000256" key="5">
    <source>
        <dbReference type="PROSITE-ProRule" id="PRU00322"/>
    </source>
</evidence>
<keyword evidence="4" id="KW-0862">Zinc</keyword>